<proteinExistence type="predicted"/>
<feature type="chain" id="PRO_5012485889" evidence="1">
    <location>
        <begin position="25"/>
        <end position="426"/>
    </location>
</feature>
<comment type="caution">
    <text evidence="2">The sequence shown here is derived from an EMBL/GenBank/DDBJ whole genome shotgun (WGS) entry which is preliminary data.</text>
</comment>
<dbReference type="OrthoDB" id="5382170at2759"/>
<gene>
    <name evidence="2" type="ORF">BCR34DRAFT_669805</name>
</gene>
<dbReference type="EMBL" id="MCFA01000330">
    <property type="protein sequence ID" value="ORX93719.1"/>
    <property type="molecule type" value="Genomic_DNA"/>
</dbReference>
<name>A0A1Y1Y6X2_9PLEO</name>
<evidence type="ECO:0000313" key="3">
    <source>
        <dbReference type="Proteomes" id="UP000193144"/>
    </source>
</evidence>
<keyword evidence="1" id="KW-0732">Signal</keyword>
<organism evidence="2 3">
    <name type="scientific">Clohesyomyces aquaticus</name>
    <dbReference type="NCBI Taxonomy" id="1231657"/>
    <lineage>
        <taxon>Eukaryota</taxon>
        <taxon>Fungi</taxon>
        <taxon>Dikarya</taxon>
        <taxon>Ascomycota</taxon>
        <taxon>Pezizomycotina</taxon>
        <taxon>Dothideomycetes</taxon>
        <taxon>Pleosporomycetidae</taxon>
        <taxon>Pleosporales</taxon>
        <taxon>Lindgomycetaceae</taxon>
        <taxon>Clohesyomyces</taxon>
    </lineage>
</organism>
<keyword evidence="3" id="KW-1185">Reference proteome</keyword>
<sequence length="426" mass="46715">MGCFDFRNFCILLLAGALSTEVSAKYVAPAPQDRVLRAATKRSDLFRRSMRIEQKFETELSYIETENGWGSSSIFASSVRVNSKAPIFNLKEHEHYLQDIRYLVSTRDARHACHGESRGFIITSHETCNVDGERAVYKRQDSASTTPLTLNSIATQSVVVVTPVSFTVSALTSRPAVPTGIPDDKESTTFDLAFQALNKTFKPNDFLNGVKTILNVPTMPLKSCSYLRKLQNNLYGLAMQAFKSRFVKLQANRLTAYIKLSSKPSASGQFKLTLFKLPIMGFVIPGMGQAGVTFEATIQTSYNVTGGIEATYGFDLWIPTSSKVTIPFPDLSNASKVGFDAAQVSALPFNANTSDIDLTLSVRFQPIITVSFVLSNAQLDAKVNIFIDLPSLTAKFLSKKDSFNAECNLLSPSNSTSNSTSPNSPH</sequence>
<evidence type="ECO:0000256" key="1">
    <source>
        <dbReference type="SAM" id="SignalP"/>
    </source>
</evidence>
<evidence type="ECO:0000313" key="2">
    <source>
        <dbReference type="EMBL" id="ORX93719.1"/>
    </source>
</evidence>
<dbReference type="STRING" id="1231657.A0A1Y1Y6X2"/>
<dbReference type="Proteomes" id="UP000193144">
    <property type="component" value="Unassembled WGS sequence"/>
</dbReference>
<reference evidence="2 3" key="1">
    <citation type="submission" date="2016-07" db="EMBL/GenBank/DDBJ databases">
        <title>Pervasive Adenine N6-methylation of Active Genes in Fungi.</title>
        <authorList>
            <consortium name="DOE Joint Genome Institute"/>
            <person name="Mondo S.J."/>
            <person name="Dannebaum R.O."/>
            <person name="Kuo R.C."/>
            <person name="Labutti K."/>
            <person name="Haridas S."/>
            <person name="Kuo A."/>
            <person name="Salamov A."/>
            <person name="Ahrendt S.R."/>
            <person name="Lipzen A."/>
            <person name="Sullivan W."/>
            <person name="Andreopoulos W.B."/>
            <person name="Clum A."/>
            <person name="Lindquist E."/>
            <person name="Daum C."/>
            <person name="Ramamoorthy G.K."/>
            <person name="Gryganskyi A."/>
            <person name="Culley D."/>
            <person name="Magnuson J.K."/>
            <person name="James T.Y."/>
            <person name="O'Malley M.A."/>
            <person name="Stajich J.E."/>
            <person name="Spatafora J.W."/>
            <person name="Visel A."/>
            <person name="Grigoriev I.V."/>
        </authorList>
    </citation>
    <scope>NUCLEOTIDE SEQUENCE [LARGE SCALE GENOMIC DNA]</scope>
    <source>
        <strain evidence="2 3">CBS 115471</strain>
    </source>
</reference>
<feature type="signal peptide" evidence="1">
    <location>
        <begin position="1"/>
        <end position="24"/>
    </location>
</feature>
<dbReference type="AlphaFoldDB" id="A0A1Y1Y6X2"/>
<protein>
    <submittedName>
        <fullName evidence="2">Uncharacterized protein</fullName>
    </submittedName>
</protein>
<accession>A0A1Y1Y6X2</accession>